<dbReference type="Gene3D" id="3.30.1330.120">
    <property type="entry name" value="2-methylcitrate dehydratase PrpD"/>
    <property type="match status" value="1"/>
</dbReference>
<reference evidence="5" key="1">
    <citation type="submission" date="2015-01" db="EMBL/GenBank/DDBJ databases">
        <title>Draft genome sequence of Rhodococcus pyridinivorans strain KG-16, a hydrocarbon-degrading bacterium.</title>
        <authorList>
            <person name="Aggarwal R.K."/>
            <person name="Dawar C."/>
        </authorList>
    </citation>
    <scope>NUCLEOTIDE SEQUENCE [LARGE SCALE GENOMIC DNA]</scope>
    <source>
        <strain evidence="5">KG-16</strain>
    </source>
</reference>
<dbReference type="InterPro" id="IPR045336">
    <property type="entry name" value="MmgE_PrpD_N"/>
</dbReference>
<evidence type="ECO:0000313" key="4">
    <source>
        <dbReference type="EMBL" id="KSZ56392.1"/>
    </source>
</evidence>
<dbReference type="Proteomes" id="UP000053060">
    <property type="component" value="Unassembled WGS sequence"/>
</dbReference>
<dbReference type="Gene3D" id="1.10.4100.10">
    <property type="entry name" value="2-methylcitrate dehydratase PrpD"/>
    <property type="match status" value="1"/>
</dbReference>
<dbReference type="EMBL" id="AZXY01000016">
    <property type="protein sequence ID" value="KSZ56392.1"/>
    <property type="molecule type" value="Genomic_DNA"/>
</dbReference>
<protein>
    <recommendedName>
        <fullName evidence="6">2-methylcitrate dehydratase</fullName>
    </recommendedName>
</protein>
<dbReference type="PANTHER" id="PTHR16943">
    <property type="entry name" value="2-METHYLCITRATE DEHYDRATASE-RELATED"/>
    <property type="match status" value="1"/>
</dbReference>
<evidence type="ECO:0000259" key="2">
    <source>
        <dbReference type="Pfam" id="PF03972"/>
    </source>
</evidence>
<gene>
    <name evidence="4" type="ORF">Z045_23475</name>
</gene>
<dbReference type="InterPro" id="IPR036148">
    <property type="entry name" value="MmgE/PrpD_sf"/>
</dbReference>
<reference evidence="4 5" key="2">
    <citation type="journal article" date="2016" name="Genome Announc.">
        <title>Draft Genome Sequence of a Versatile Hydrocarbon-Degrading Bacterium, Rhodococcus pyridinivorans Strain KG-16, Collected from Oil Fields in India.</title>
        <authorList>
            <person name="Aggarwal R.K."/>
            <person name="Dawar C."/>
            <person name="Phanindranath R."/>
            <person name="Mutnuri L."/>
            <person name="Dayal A.M."/>
        </authorList>
    </citation>
    <scope>NUCLEOTIDE SEQUENCE [LARGE SCALE GENOMIC DNA]</scope>
    <source>
        <strain evidence="4 5">KG-16</strain>
    </source>
</reference>
<feature type="domain" description="MmgE/PrpD N-terminal" evidence="2">
    <location>
        <begin position="6"/>
        <end position="242"/>
    </location>
</feature>
<evidence type="ECO:0000259" key="3">
    <source>
        <dbReference type="Pfam" id="PF19305"/>
    </source>
</evidence>
<dbReference type="PATRIC" id="fig|1441730.3.peg.4922"/>
<dbReference type="SUPFAM" id="SSF103378">
    <property type="entry name" value="2-methylcitrate dehydratase PrpD"/>
    <property type="match status" value="1"/>
</dbReference>
<evidence type="ECO:0008006" key="6">
    <source>
        <dbReference type="Google" id="ProtNLM"/>
    </source>
</evidence>
<organism evidence="4 5">
    <name type="scientific">Rhodococcus pyridinivorans KG-16</name>
    <dbReference type="NCBI Taxonomy" id="1441730"/>
    <lineage>
        <taxon>Bacteria</taxon>
        <taxon>Bacillati</taxon>
        <taxon>Actinomycetota</taxon>
        <taxon>Actinomycetes</taxon>
        <taxon>Mycobacteriales</taxon>
        <taxon>Nocardiaceae</taxon>
        <taxon>Rhodococcus</taxon>
    </lineage>
</organism>
<dbReference type="AlphaFoldDB" id="A0A0V9UE87"/>
<dbReference type="Pfam" id="PF19305">
    <property type="entry name" value="MmgE_PrpD_C"/>
    <property type="match status" value="1"/>
</dbReference>
<dbReference type="InterPro" id="IPR042188">
    <property type="entry name" value="MmgE/PrpD_sf_2"/>
</dbReference>
<dbReference type="PANTHER" id="PTHR16943:SF8">
    <property type="entry name" value="2-METHYLCITRATE DEHYDRATASE"/>
    <property type="match status" value="1"/>
</dbReference>
<dbReference type="GO" id="GO:0016829">
    <property type="term" value="F:lyase activity"/>
    <property type="evidence" value="ECO:0007669"/>
    <property type="project" value="InterPro"/>
</dbReference>
<proteinExistence type="inferred from homology"/>
<evidence type="ECO:0000256" key="1">
    <source>
        <dbReference type="ARBA" id="ARBA00006174"/>
    </source>
</evidence>
<name>A0A0V9UE87_9NOCA</name>
<dbReference type="InterPro" id="IPR042183">
    <property type="entry name" value="MmgE/PrpD_sf_1"/>
</dbReference>
<accession>A0A0V9UE87</accession>
<dbReference type="Pfam" id="PF03972">
    <property type="entry name" value="MmgE_PrpD_N"/>
    <property type="match status" value="1"/>
</dbReference>
<comment type="caution">
    <text evidence="4">The sequence shown here is derived from an EMBL/GenBank/DDBJ whole genome shotgun (WGS) entry which is preliminary data.</text>
</comment>
<evidence type="ECO:0000313" key="5">
    <source>
        <dbReference type="Proteomes" id="UP000053060"/>
    </source>
</evidence>
<sequence length="458" mass="46492">MTSSVLAQWAHDLTIADLSDDVRHAVARHLLDGVGNAVAAQRLGYGQAAWTVADALGGPAEARALTAKRAISAPAAGMATAVLVHALDFDDTHAGALVHATAVSLPAAFAVGQQVRATGAEVLTAAAIGLETACRLGAVSPHGFHGRGLHATAVVGPFAAALVAGKLTRLPVPVLVHALGVAGSSSGGLLEFLDTDADTKALHPGSATLGGILAARLAAAGASGPTSVLEGRRGVYASMSERPADLTMLTDGLGTDWEATRIGIKPYPSCQLMHVTLDAVAAALTDTAVDPAQVVDIEVHVHPDSVPIVCGPNAGVAAPRSTYDGKFDLPWSVAALVHDGRIDVATYTDASIVRDSVLVTARTVRVVEAPTEGPAASAPGHAIITLADGRVLEGRVEGSRGTAAFPLDDPQLLAKFTANCGDHPRAAELADRIFGLVDEPDLTAVLDLAALIAPASLH</sequence>
<comment type="similarity">
    <text evidence="1">Belongs to the PrpD family.</text>
</comment>
<dbReference type="InterPro" id="IPR045337">
    <property type="entry name" value="MmgE_PrpD_C"/>
</dbReference>
<feature type="domain" description="MmgE/PrpD C-terminal" evidence="3">
    <location>
        <begin position="267"/>
        <end position="425"/>
    </location>
</feature>
<dbReference type="InterPro" id="IPR005656">
    <property type="entry name" value="MmgE_PrpD"/>
</dbReference>
<dbReference type="RefSeq" id="WP_060654531.1">
    <property type="nucleotide sequence ID" value="NZ_AZXY01000016.1"/>
</dbReference>